<dbReference type="Proteomes" id="UP000248592">
    <property type="component" value="Chromosome"/>
</dbReference>
<dbReference type="EMBL" id="CP030085">
    <property type="protein sequence ID" value="AWW50218.1"/>
    <property type="molecule type" value="Genomic_DNA"/>
</dbReference>
<dbReference type="AlphaFoldDB" id="A0A2Z4JTM7"/>
<evidence type="ECO:0000313" key="2">
    <source>
        <dbReference type="Proteomes" id="UP000248592"/>
    </source>
</evidence>
<name>A0A2Z4JTM7_9BURK</name>
<proteinExistence type="predicted"/>
<evidence type="ECO:0000313" key="1">
    <source>
        <dbReference type="EMBL" id="AWW50218.1"/>
    </source>
</evidence>
<accession>A0A2Z4JTM7</accession>
<gene>
    <name evidence="1" type="ORF">Pas1_07410</name>
</gene>
<sequence length="218" mass="25196">MFKEELKMQLRQENVKINKLVDYFSGQNLLDVNTTIINSLDKREIHIYSRAIGKVLNKETLNRDDLKVLDKIDELTYKKHDMCLKDSAVTKARIKACKKYGMQFIDRDSLAKHMNLMSDGLVCDEAESKKRENNEKLGYFLLDRLGVDRFKTFANAIAALTIYRALSRQDIEVLAEAESIVKKELNCSILSEPVMNAIDEACKRLKVSFTYFSKQTMH</sequence>
<reference evidence="2" key="1">
    <citation type="submission" date="2018-06" db="EMBL/GenBank/DDBJ databases">
        <title>Description of a new Polynucleobacter species.</title>
        <authorList>
            <person name="Hahn M.W."/>
        </authorList>
    </citation>
    <scope>NUCLEOTIDE SEQUENCE [LARGE SCALE GENOMIC DNA]</scope>
    <source>
        <strain evidence="2">MG-25-Pas1-D2</strain>
    </source>
</reference>
<organism evidence="1 2">
    <name type="scientific">Polynucleobacter paneuropaeus</name>
    <dbReference type="NCBI Taxonomy" id="2527775"/>
    <lineage>
        <taxon>Bacteria</taxon>
        <taxon>Pseudomonadati</taxon>
        <taxon>Pseudomonadota</taxon>
        <taxon>Betaproteobacteria</taxon>
        <taxon>Burkholderiales</taxon>
        <taxon>Burkholderiaceae</taxon>
        <taxon>Polynucleobacter</taxon>
    </lineage>
</organism>
<protein>
    <submittedName>
        <fullName evidence="1">Uncharacterized protein</fullName>
    </submittedName>
</protein>